<evidence type="ECO:0000313" key="1">
    <source>
        <dbReference type="EMBL" id="ABK18010.1"/>
    </source>
</evidence>
<dbReference type="eggNOG" id="COG2819">
    <property type="taxonomic scope" value="Bacteria"/>
</dbReference>
<evidence type="ECO:0000313" key="2">
    <source>
        <dbReference type="Proteomes" id="UP000001784"/>
    </source>
</evidence>
<keyword evidence="2" id="KW-1185">Reference proteome</keyword>
<dbReference type="HOGENOM" id="CLU_039834_1_2_7"/>
<dbReference type="EMBL" id="CP000478">
    <property type="protein sequence ID" value="ABK18010.1"/>
    <property type="molecule type" value="Genomic_DNA"/>
</dbReference>
<organism evidence="1 2">
    <name type="scientific">Syntrophobacter fumaroxidans (strain DSM 10017 / MPOB)</name>
    <dbReference type="NCBI Taxonomy" id="335543"/>
    <lineage>
        <taxon>Bacteria</taxon>
        <taxon>Pseudomonadati</taxon>
        <taxon>Thermodesulfobacteriota</taxon>
        <taxon>Syntrophobacteria</taxon>
        <taxon>Syntrophobacterales</taxon>
        <taxon>Syntrophobacteraceae</taxon>
        <taxon>Syntrophobacter</taxon>
    </lineage>
</organism>
<dbReference type="AlphaFoldDB" id="A0LKQ8"/>
<dbReference type="PANTHER" id="PTHR48098">
    <property type="entry name" value="ENTEROCHELIN ESTERASE-RELATED"/>
    <property type="match status" value="1"/>
</dbReference>
<name>A0LKQ8_SYNFM</name>
<dbReference type="KEGG" id="sfu:Sfum_2329"/>
<reference evidence="1 2" key="1">
    <citation type="submission" date="2006-10" db="EMBL/GenBank/DDBJ databases">
        <title>Complete sequence of Syntrophobacter fumaroxidans MPOB.</title>
        <authorList>
            <consortium name="US DOE Joint Genome Institute"/>
            <person name="Copeland A."/>
            <person name="Lucas S."/>
            <person name="Lapidus A."/>
            <person name="Barry K."/>
            <person name="Detter J.C."/>
            <person name="Glavina del Rio T."/>
            <person name="Hammon N."/>
            <person name="Israni S."/>
            <person name="Pitluck S."/>
            <person name="Goltsman E.G."/>
            <person name="Martinez M."/>
            <person name="Schmutz J."/>
            <person name="Larimer F."/>
            <person name="Land M."/>
            <person name="Hauser L."/>
            <person name="Kyrpides N."/>
            <person name="Kim E."/>
            <person name="Boone D.R."/>
            <person name="Brockman F."/>
            <person name="Culley D."/>
            <person name="Ferry J."/>
            <person name="Gunsalus R."/>
            <person name="McInerney M.J."/>
            <person name="Morrison M."/>
            <person name="Plugge C."/>
            <person name="Rohlin L."/>
            <person name="Scholten J."/>
            <person name="Sieber J."/>
            <person name="Stams A.J.M."/>
            <person name="Worm P."/>
            <person name="Henstra A.M."/>
            <person name="Richardson P."/>
        </authorList>
    </citation>
    <scope>NUCLEOTIDE SEQUENCE [LARGE SCALE GENOMIC DNA]</scope>
    <source>
        <strain evidence="2">DSM 10017 / MPOB</strain>
    </source>
</reference>
<proteinExistence type="predicted"/>
<dbReference type="InterPro" id="IPR000801">
    <property type="entry name" value="Esterase-like"/>
</dbReference>
<dbReference type="InterPro" id="IPR050583">
    <property type="entry name" value="Mycobacterial_A85_antigen"/>
</dbReference>
<dbReference type="InParanoid" id="A0LKQ8"/>
<sequence>MSEIRILRDFYSYPEETTRTLRIYTPDAYQAHPDRRFPVLYMMDGQNVFNHPESALYHTWCANTTMDRLIFEGRLQPWIIVGIDHLPDRFAEYVPWPEPAIGADGRGRLFADFLVNHLKPFVDQTYRTLGTPQWTAVMGASLGGLMSLVLGKTHPDVFGRIGAVSPSVMWAGSEIFRLWDRPTGRWCKIYLDAGTLERYWYYDIYLDYVESVASFHRHLKDIGLGDHELRFVLAEGHFHNEEAWQARLPDILPWLLEAGSNLHFSHFS</sequence>
<dbReference type="Pfam" id="PF00756">
    <property type="entry name" value="Esterase"/>
    <property type="match status" value="1"/>
</dbReference>
<dbReference type="ESTHER" id="synfm-a0lkq8">
    <property type="family name" value="A85-IroE-IroD-Fes-Yiel"/>
</dbReference>
<dbReference type="STRING" id="335543.Sfum_2329"/>
<dbReference type="OrthoDB" id="49490at2"/>
<dbReference type="SUPFAM" id="SSF53474">
    <property type="entry name" value="alpha/beta-Hydrolases"/>
    <property type="match status" value="1"/>
</dbReference>
<protein>
    <submittedName>
        <fullName evidence="1">Putative esterase</fullName>
    </submittedName>
</protein>
<dbReference type="InterPro" id="IPR029058">
    <property type="entry name" value="AB_hydrolase_fold"/>
</dbReference>
<dbReference type="PANTHER" id="PTHR48098:SF6">
    <property type="entry name" value="FERRI-BACILLIBACTIN ESTERASE BESA"/>
    <property type="match status" value="1"/>
</dbReference>
<dbReference type="RefSeq" id="WP_011699179.1">
    <property type="nucleotide sequence ID" value="NC_008554.1"/>
</dbReference>
<gene>
    <name evidence="1" type="ordered locus">Sfum_2329</name>
</gene>
<accession>A0LKQ8</accession>
<dbReference type="Gene3D" id="3.40.50.1820">
    <property type="entry name" value="alpha/beta hydrolase"/>
    <property type="match status" value="1"/>
</dbReference>
<dbReference type="Proteomes" id="UP000001784">
    <property type="component" value="Chromosome"/>
</dbReference>